<organism evidence="1 2">
    <name type="scientific">Linum trigynum</name>
    <dbReference type="NCBI Taxonomy" id="586398"/>
    <lineage>
        <taxon>Eukaryota</taxon>
        <taxon>Viridiplantae</taxon>
        <taxon>Streptophyta</taxon>
        <taxon>Embryophyta</taxon>
        <taxon>Tracheophyta</taxon>
        <taxon>Spermatophyta</taxon>
        <taxon>Magnoliopsida</taxon>
        <taxon>eudicotyledons</taxon>
        <taxon>Gunneridae</taxon>
        <taxon>Pentapetalae</taxon>
        <taxon>rosids</taxon>
        <taxon>fabids</taxon>
        <taxon>Malpighiales</taxon>
        <taxon>Linaceae</taxon>
        <taxon>Linum</taxon>
    </lineage>
</organism>
<reference evidence="1 2" key="1">
    <citation type="submission" date="2024-04" db="EMBL/GenBank/DDBJ databases">
        <authorList>
            <person name="Fracassetti M."/>
        </authorList>
    </citation>
    <scope>NUCLEOTIDE SEQUENCE [LARGE SCALE GENOMIC DNA]</scope>
</reference>
<dbReference type="EMBL" id="OZ034820">
    <property type="protein sequence ID" value="CAL1403424.1"/>
    <property type="molecule type" value="Genomic_DNA"/>
</dbReference>
<evidence type="ECO:0000313" key="2">
    <source>
        <dbReference type="Proteomes" id="UP001497516"/>
    </source>
</evidence>
<keyword evidence="2" id="KW-1185">Reference proteome</keyword>
<name>A0AAV2FYE3_9ROSI</name>
<dbReference type="AlphaFoldDB" id="A0AAV2FYE3"/>
<accession>A0AAV2FYE3</accession>
<protein>
    <submittedName>
        <fullName evidence="1">Uncharacterized protein</fullName>
    </submittedName>
</protein>
<proteinExistence type="predicted"/>
<sequence length="72" mass="8434">MSSAKIRLNSRLNRPLLDFIVGGEYPKPDSVIYRLQNPRKMAFPKNRPKSVMYPFGIWQKLPRRFSARIGVE</sequence>
<dbReference type="Proteomes" id="UP001497516">
    <property type="component" value="Chromosome 7"/>
</dbReference>
<gene>
    <name evidence="1" type="ORF">LTRI10_LOCUS43361</name>
</gene>
<evidence type="ECO:0000313" key="1">
    <source>
        <dbReference type="EMBL" id="CAL1403424.1"/>
    </source>
</evidence>